<protein>
    <submittedName>
        <fullName evidence="1">Uncharacterized protein</fullName>
    </submittedName>
</protein>
<evidence type="ECO:0000313" key="1">
    <source>
        <dbReference type="EMBL" id="MDR5691901.1"/>
    </source>
</evidence>
<comment type="caution">
    <text evidence="1">The sequence shown here is derived from an EMBL/GenBank/DDBJ whole genome shotgun (WGS) entry which is preliminary data.</text>
</comment>
<dbReference type="Proteomes" id="UP001260072">
    <property type="component" value="Unassembled WGS sequence"/>
</dbReference>
<reference evidence="2" key="1">
    <citation type="submission" date="2023-07" db="EMBL/GenBank/DDBJ databases">
        <title>Description of three actinobacteria isolated from air of manufacturing shop in a pharmaceutical factory.</title>
        <authorList>
            <person name="Zhang D.-F."/>
        </authorList>
    </citation>
    <scope>NUCLEOTIDE SEQUENCE [LARGE SCALE GENOMIC DNA]</scope>
    <source>
        <strain evidence="2">CCTCC AB 2011122</strain>
    </source>
</reference>
<sequence length="154" mass="17446">MPRELRIEVRDDPAVEHDVDIDAEFSVWELRYEVKRLEAFQRPEGGAITSESLRRLPVQRLLQLGIDLAVSLDAGGVLNTSDQELADIARHGPTDYTLLWVARLYTIAHVRFDPPTKTVAERLGITHRTATYWVKLARDRGVLWPLSTEEGSDG</sequence>
<accession>A0ABU1FKH4</accession>
<keyword evidence="2" id="KW-1185">Reference proteome</keyword>
<name>A0ABU1FKH4_9MICO</name>
<dbReference type="RefSeq" id="WP_310520485.1">
    <property type="nucleotide sequence ID" value="NZ_BAABBS010000002.1"/>
</dbReference>
<organism evidence="1 2">
    <name type="scientific">Agromyces indicus</name>
    <dbReference type="NCBI Taxonomy" id="758919"/>
    <lineage>
        <taxon>Bacteria</taxon>
        <taxon>Bacillati</taxon>
        <taxon>Actinomycetota</taxon>
        <taxon>Actinomycetes</taxon>
        <taxon>Micrococcales</taxon>
        <taxon>Microbacteriaceae</taxon>
        <taxon>Agromyces</taxon>
    </lineage>
</organism>
<evidence type="ECO:0000313" key="2">
    <source>
        <dbReference type="Proteomes" id="UP001260072"/>
    </source>
</evidence>
<gene>
    <name evidence="1" type="ORF">RH861_07465</name>
</gene>
<dbReference type="EMBL" id="JAVKGS010000002">
    <property type="protein sequence ID" value="MDR5691901.1"/>
    <property type="molecule type" value="Genomic_DNA"/>
</dbReference>
<proteinExistence type="predicted"/>